<dbReference type="SUPFAM" id="SSF52540">
    <property type="entry name" value="P-loop containing nucleoside triphosphate hydrolases"/>
    <property type="match status" value="1"/>
</dbReference>
<reference evidence="3 4" key="1">
    <citation type="journal article" date="2002" name="Nucleic Acids Res.">
        <title>The complete genomic sequence of Mycoplasma penetrans, an intracellular bacterial pathogen in humans.</title>
        <authorList>
            <person name="Sasaki Y."/>
            <person name="Ishikawa J."/>
            <person name="Yamashita A."/>
            <person name="Oshima K."/>
            <person name="Kenri T."/>
            <person name="Furuya K."/>
            <person name="Yoshino C."/>
            <person name="Horino A."/>
            <person name="Shiba T."/>
            <person name="Sasaki T."/>
            <person name="Hattori M."/>
        </authorList>
    </citation>
    <scope>NUCLEOTIDE SEQUENCE [LARGE SCALE GENOMIC DNA]</scope>
    <source>
        <strain evidence="3 4">HF-2</strain>
    </source>
</reference>
<dbReference type="PANTHER" id="PTHR32204:SF0">
    <property type="entry name" value="ATPASE RAVA"/>
    <property type="match status" value="1"/>
</dbReference>
<dbReference type="Pfam" id="PF17868">
    <property type="entry name" value="AAA_lid_8"/>
    <property type="match status" value="1"/>
</dbReference>
<accession>Q8EW11</accession>
<dbReference type="EMBL" id="BA000026">
    <property type="protein sequence ID" value="BAC44185.1"/>
    <property type="molecule type" value="Genomic_DNA"/>
</dbReference>
<evidence type="ECO:0000259" key="1">
    <source>
        <dbReference type="Pfam" id="PF17868"/>
    </source>
</evidence>
<dbReference type="InParanoid" id="Q8EW11"/>
<proteinExistence type="predicted"/>
<dbReference type="Proteomes" id="UP000002522">
    <property type="component" value="Chromosome"/>
</dbReference>
<dbReference type="AlphaFoldDB" id="Q8EW11"/>
<dbReference type="Pfam" id="PF20030">
    <property type="entry name" value="bpMoxR"/>
    <property type="match status" value="1"/>
</dbReference>
<dbReference type="eggNOG" id="COG0714">
    <property type="taxonomic scope" value="Bacteria"/>
</dbReference>
<dbReference type="InterPro" id="IPR045427">
    <property type="entry name" value="MoxR"/>
</dbReference>
<dbReference type="InterPro" id="IPR027417">
    <property type="entry name" value="P-loop_NTPase"/>
</dbReference>
<keyword evidence="4" id="KW-1185">Reference proteome</keyword>
<dbReference type="InterPro" id="IPR050513">
    <property type="entry name" value="RavA_ATPases"/>
</dbReference>
<dbReference type="KEGG" id="mpe:MYPE3960"/>
<dbReference type="STRING" id="272633.gene:10731511"/>
<evidence type="ECO:0000259" key="2">
    <source>
        <dbReference type="Pfam" id="PF20030"/>
    </source>
</evidence>
<feature type="domain" description="MoxR" evidence="2">
    <location>
        <begin position="29"/>
        <end position="225"/>
    </location>
</feature>
<dbReference type="PANTHER" id="PTHR32204">
    <property type="entry name" value="ATPASE RAVA"/>
    <property type="match status" value="1"/>
</dbReference>
<gene>
    <name evidence="3" type="ordered locus">MYPE3960</name>
</gene>
<evidence type="ECO:0000313" key="4">
    <source>
        <dbReference type="Proteomes" id="UP000002522"/>
    </source>
</evidence>
<dbReference type="Gene3D" id="3.40.50.300">
    <property type="entry name" value="P-loop containing nucleotide triphosphate hydrolases"/>
    <property type="match status" value="1"/>
</dbReference>
<protein>
    <submittedName>
        <fullName evidence="3">Two-component regulator</fullName>
    </submittedName>
</protein>
<evidence type="ECO:0000313" key="3">
    <source>
        <dbReference type="EMBL" id="BAC44185.1"/>
    </source>
</evidence>
<dbReference type="InterPro" id="IPR041538">
    <property type="entry name" value="RavA-like_AAA_lid"/>
</dbReference>
<organism evidence="3 4">
    <name type="scientific">Malacoplasma penetrans (strain HF-2)</name>
    <name type="common">Mycoplasma penetrans</name>
    <dbReference type="NCBI Taxonomy" id="272633"/>
    <lineage>
        <taxon>Bacteria</taxon>
        <taxon>Bacillati</taxon>
        <taxon>Mycoplasmatota</taxon>
        <taxon>Mycoplasmoidales</taxon>
        <taxon>Mycoplasmoidaceae</taxon>
        <taxon>Malacoplasma</taxon>
    </lineage>
</organism>
<sequence length="575" mass="66852">MLMNNDKLKNLSNQEIERIKLEAEKTRQQVVNVITKVSRDLAEREDVLKLAFLCAMAGESIFMLGPPGIAKSLVSRKIADIFRESNTFEVLMNRYSTPDEIFGPIDIISLKEGKYVRKTEGYLPSAEIGFLDEIWKASSSIQNALLMIINEKIFINDGKPVRVPLALLIAASNELPERNKGLEALWDRFIIRVDMKPIQAEDKLLKLIDNPVNILDQQELTEDEKFDLSYLQKVAKNTYHVEIPKNVKKFISLLRKKINEFNNKVRETNQNPNDFDLIYVSDRKWKKIGSLLRTSAYLNGRMYVDVTDCFILENVIWNNTTQIPGIQKMINDTAASIEYGIDGRYSYATESFNKIRETIIDNIAIHEKKANVIIKSYRNKQSVFYYFMDGEKNKYFFKKEDIDNIPKNDNFEIMDWMVNYCTAEEFKTSTPPSRRALIKYDGTNFYVYKDANENAEKIKIYTNFEEKEVDHYRLVRPTVDFIKDIKNTATTLINRINLDIDGLKILREKRFDGVTANNIFVENKDLGFLKHTIEDSIEKLEDIVDKTKDMFVYIKLINYGFTTKDKDKILPTLNS</sequence>
<name>Q8EW11_MALP2</name>
<feature type="domain" description="ATPase RavA-like AAA lid" evidence="1">
    <location>
        <begin position="250"/>
        <end position="330"/>
    </location>
</feature>
<dbReference type="HOGENOM" id="CLU_018678_1_1_14"/>
<dbReference type="CDD" id="cd00009">
    <property type="entry name" value="AAA"/>
    <property type="match status" value="1"/>
</dbReference>